<dbReference type="EMBL" id="RAZT01000006">
    <property type="protein sequence ID" value="RKN32169.1"/>
    <property type="molecule type" value="Genomic_DNA"/>
</dbReference>
<dbReference type="Proteomes" id="UP000271548">
    <property type="component" value="Unassembled WGS sequence"/>
</dbReference>
<dbReference type="PANTHER" id="PTHR44154">
    <property type="entry name" value="QUINONE OXIDOREDUCTASE"/>
    <property type="match status" value="1"/>
</dbReference>
<reference evidence="10 11" key="1">
    <citation type="submission" date="2018-09" db="EMBL/GenBank/DDBJ databases">
        <title>Micromonospora sp. nov. MS1-9, isolated from a root of Musa sp.</title>
        <authorList>
            <person name="Kuncharoen N."/>
            <person name="Kudo T."/>
            <person name="Ohkuma M."/>
            <person name="Yuki M."/>
            <person name="Tanasupawat S."/>
        </authorList>
    </citation>
    <scope>NUCLEOTIDE SEQUENCE [LARGE SCALE GENOMIC DNA]</scope>
    <source>
        <strain evidence="9 11">MS1-9</strain>
        <strain evidence="8 10">NGC1-4</strain>
    </source>
</reference>
<evidence type="ECO:0000256" key="4">
    <source>
        <dbReference type="ARBA" id="ARBA00022857"/>
    </source>
</evidence>
<dbReference type="CDD" id="cd08244">
    <property type="entry name" value="MDR_enoyl_red"/>
    <property type="match status" value="1"/>
</dbReference>
<keyword evidence="6" id="KW-0007">Acetylation</keyword>
<proteinExistence type="predicted"/>
<dbReference type="InterPro" id="IPR002364">
    <property type="entry name" value="Quin_OxRdtase/zeta-crystal_CS"/>
</dbReference>
<evidence type="ECO:0000313" key="11">
    <source>
        <dbReference type="Proteomes" id="UP000275865"/>
    </source>
</evidence>
<evidence type="ECO:0000313" key="10">
    <source>
        <dbReference type="Proteomes" id="UP000271548"/>
    </source>
</evidence>
<comment type="caution">
    <text evidence="9">The sequence shown here is derived from an EMBL/GenBank/DDBJ whole genome shotgun (WGS) entry which is preliminary data.</text>
</comment>
<dbReference type="Gene3D" id="3.90.180.10">
    <property type="entry name" value="Medium-chain alcohol dehydrogenases, catalytic domain"/>
    <property type="match status" value="1"/>
</dbReference>
<comment type="subcellular location">
    <subcellularLocation>
        <location evidence="1">Cytoplasm</location>
    </subcellularLocation>
</comment>
<dbReference type="InterPro" id="IPR013154">
    <property type="entry name" value="ADH-like_N"/>
</dbReference>
<dbReference type="GO" id="GO:0008270">
    <property type="term" value="F:zinc ion binding"/>
    <property type="evidence" value="ECO:0007669"/>
    <property type="project" value="InterPro"/>
</dbReference>
<accession>A0A3A9Y4G9</accession>
<keyword evidence="4" id="KW-0521">NADP</keyword>
<dbReference type="AlphaFoldDB" id="A0A3A9Y4G9"/>
<dbReference type="Pfam" id="PF08240">
    <property type="entry name" value="ADH_N"/>
    <property type="match status" value="1"/>
</dbReference>
<sequence>MRVVQVTRFGGPEVLVPGEVPDPVAGAGQVVVDVSVAGITFVETQIRRGTDKWHDRPELPYVPGGVVGGRVRTVGAGVDPGWWGRRVIAGTGGSGGFAEQAVATVEDLVAVPEGLGLPEACALLPDGSTALGLVEGAGIRPGEWVLVEAAGGGVGSLLVQLARSAGARVVAAARGRRKLDLARELGGEATVDYSEPGWAKQVVEATGGAGPDVVFDGVGGEVGRAAFEVTAEGGRFSVHGAASGRATAIDPAEARRRGVRVLGIEQLFGFVPHKQRWAEQVLSEAAAGRVRPVIGQTFALERAAEAHAMIEARRALGKTLLLV</sequence>
<dbReference type="SUPFAM" id="SSF51735">
    <property type="entry name" value="NAD(P)-binding Rossmann-fold domains"/>
    <property type="match status" value="1"/>
</dbReference>
<dbReference type="Proteomes" id="UP000275865">
    <property type="component" value="Unassembled WGS sequence"/>
</dbReference>
<keyword evidence="3" id="KW-0963">Cytoplasm</keyword>
<dbReference type="PANTHER" id="PTHR44154:SF1">
    <property type="entry name" value="QUINONE OXIDOREDUCTASE"/>
    <property type="match status" value="1"/>
</dbReference>
<evidence type="ECO:0000259" key="7">
    <source>
        <dbReference type="SMART" id="SM00829"/>
    </source>
</evidence>
<organism evidence="9 11">
    <name type="scientific">Micromonospora musae</name>
    <dbReference type="NCBI Taxonomy" id="1894970"/>
    <lineage>
        <taxon>Bacteria</taxon>
        <taxon>Bacillati</taxon>
        <taxon>Actinomycetota</taxon>
        <taxon>Actinomycetes</taxon>
        <taxon>Micromonosporales</taxon>
        <taxon>Micromonosporaceae</taxon>
        <taxon>Micromonospora</taxon>
    </lineage>
</organism>
<dbReference type="PROSITE" id="PS01162">
    <property type="entry name" value="QOR_ZETA_CRYSTAL"/>
    <property type="match status" value="1"/>
</dbReference>
<name>A0A3A9Y4G9_9ACTN</name>
<dbReference type="GO" id="GO:0016491">
    <property type="term" value="F:oxidoreductase activity"/>
    <property type="evidence" value="ECO:0007669"/>
    <property type="project" value="InterPro"/>
</dbReference>
<feature type="domain" description="Enoyl reductase (ER)" evidence="7">
    <location>
        <begin position="10"/>
        <end position="321"/>
    </location>
</feature>
<dbReference type="GO" id="GO:0003723">
    <property type="term" value="F:RNA binding"/>
    <property type="evidence" value="ECO:0007669"/>
    <property type="project" value="UniProtKB-KW"/>
</dbReference>
<keyword evidence="5" id="KW-0694">RNA-binding</keyword>
<dbReference type="Gene3D" id="3.40.50.720">
    <property type="entry name" value="NAD(P)-binding Rossmann-like Domain"/>
    <property type="match status" value="1"/>
</dbReference>
<evidence type="ECO:0000313" key="9">
    <source>
        <dbReference type="EMBL" id="RKN32169.1"/>
    </source>
</evidence>
<dbReference type="InterPro" id="IPR013149">
    <property type="entry name" value="ADH-like_C"/>
</dbReference>
<evidence type="ECO:0000256" key="2">
    <source>
        <dbReference type="ARBA" id="ARBA00011881"/>
    </source>
</evidence>
<dbReference type="GO" id="GO:0005737">
    <property type="term" value="C:cytoplasm"/>
    <property type="evidence" value="ECO:0007669"/>
    <property type="project" value="UniProtKB-SubCell"/>
</dbReference>
<dbReference type="EMBL" id="RAZS01000003">
    <property type="protein sequence ID" value="RKN21019.1"/>
    <property type="molecule type" value="Genomic_DNA"/>
</dbReference>
<dbReference type="RefSeq" id="WP_120676699.1">
    <property type="nucleotide sequence ID" value="NZ_RAZS01000003.1"/>
</dbReference>
<dbReference type="OrthoDB" id="5195079at2"/>
<dbReference type="InterPro" id="IPR051603">
    <property type="entry name" value="Zinc-ADH_QOR/CCCR"/>
</dbReference>
<dbReference type="InterPro" id="IPR011032">
    <property type="entry name" value="GroES-like_sf"/>
</dbReference>
<protein>
    <submittedName>
        <fullName evidence="9">NADPH:quinone reductase</fullName>
    </submittedName>
</protein>
<gene>
    <name evidence="9" type="ORF">D7044_12895</name>
    <name evidence="8" type="ORF">D7147_09445</name>
</gene>
<dbReference type="InterPro" id="IPR036291">
    <property type="entry name" value="NAD(P)-bd_dom_sf"/>
</dbReference>
<evidence type="ECO:0000256" key="1">
    <source>
        <dbReference type="ARBA" id="ARBA00004496"/>
    </source>
</evidence>
<dbReference type="InterPro" id="IPR020843">
    <property type="entry name" value="ER"/>
</dbReference>
<evidence type="ECO:0000256" key="6">
    <source>
        <dbReference type="ARBA" id="ARBA00022990"/>
    </source>
</evidence>
<evidence type="ECO:0000313" key="8">
    <source>
        <dbReference type="EMBL" id="RKN21019.1"/>
    </source>
</evidence>
<dbReference type="SMART" id="SM00829">
    <property type="entry name" value="PKS_ER"/>
    <property type="match status" value="1"/>
</dbReference>
<keyword evidence="10" id="KW-1185">Reference proteome</keyword>
<evidence type="ECO:0000256" key="5">
    <source>
        <dbReference type="ARBA" id="ARBA00022884"/>
    </source>
</evidence>
<evidence type="ECO:0000256" key="3">
    <source>
        <dbReference type="ARBA" id="ARBA00022490"/>
    </source>
</evidence>
<dbReference type="SUPFAM" id="SSF50129">
    <property type="entry name" value="GroES-like"/>
    <property type="match status" value="1"/>
</dbReference>
<comment type="subunit">
    <text evidence="2">Homotetramer.</text>
</comment>
<dbReference type="Pfam" id="PF00107">
    <property type="entry name" value="ADH_zinc_N"/>
    <property type="match status" value="1"/>
</dbReference>